<evidence type="ECO:0000313" key="3">
    <source>
        <dbReference type="EMBL" id="MBO1804646.1"/>
    </source>
</evidence>
<dbReference type="PROSITE" id="PS50234">
    <property type="entry name" value="VWFA"/>
    <property type="match status" value="1"/>
</dbReference>
<sequence length="628" mass="65563">MADGTTGAGAGEGLRAGLRAAGAMLGVPVVVTDGALWQLAGGELRVGLGWYAERGHGEWEALALAALQLWEGPREELRAPARARRRRTLERRSPAEAPMLAAIARLQAAAELLAAMPGLRRPLAAALARELPPDPSALPRHLQWVVMLLSRGIDGGAPAGLAPEVRREWSDLRALAGAGVDPLRRVLAPDPSRTPVRRLERAVALLRPPYLRLLALDLAERGIAETHPDGAEAPSEAVDTPSLGGEPGGGAGAGDQQAAEAGGDSGSVPEGSDESARRGEGRQAAEGSDLFAAEQAGFARTVLATPLPGGGALVEAVLDLAAEARAEGRADPRETAAGRIGGGSGGGALADYRSRVAELSPAIERMRDLWQRVIAERIAPRPAPGRRPLPEGDELAVEHLAGAVAEARSGIPRPAAFLSRVERPRRTRRAGSTDYVLLVDRSASMQGPAAEAAADAVLVMTEALAGVDRDIDHAEARTGASLELDVRTAVVVFDAEPEVLKPLSRGVDDATRRAVHAAARSPRGSTDDGAALRAAAAELGLVRGERPRPAPDGLERRRIVILVGDGGSNDPASAERELRRLRSVGVEVHGIGIGDDEIAFRYAPHGHRVDDPRDIPDRLEALVADGLA</sequence>
<dbReference type="Pfam" id="PF00092">
    <property type="entry name" value="VWA"/>
    <property type="match status" value="1"/>
</dbReference>
<evidence type="ECO:0000313" key="4">
    <source>
        <dbReference type="Proteomes" id="UP000664398"/>
    </source>
</evidence>
<dbReference type="SUPFAM" id="SSF53300">
    <property type="entry name" value="vWA-like"/>
    <property type="match status" value="1"/>
</dbReference>
<feature type="domain" description="VWFA" evidence="2">
    <location>
        <begin position="434"/>
        <end position="628"/>
    </location>
</feature>
<feature type="compositionally biased region" description="Basic and acidic residues" evidence="1">
    <location>
        <begin position="274"/>
        <end position="283"/>
    </location>
</feature>
<protein>
    <submittedName>
        <fullName evidence="3">VWA domain-containing protein</fullName>
    </submittedName>
</protein>
<dbReference type="RefSeq" id="WP_208045135.1">
    <property type="nucleotide sequence ID" value="NZ_JAGDYL010000006.1"/>
</dbReference>
<dbReference type="InterPro" id="IPR002035">
    <property type="entry name" value="VWF_A"/>
</dbReference>
<dbReference type="InterPro" id="IPR036465">
    <property type="entry name" value="vWFA_dom_sf"/>
</dbReference>
<comment type="caution">
    <text evidence="3">The sequence shown here is derived from an EMBL/GenBank/DDBJ whole genome shotgun (WGS) entry which is preliminary data.</text>
</comment>
<gene>
    <name evidence="3" type="ORF">J4H91_04845</name>
</gene>
<dbReference type="AlphaFoldDB" id="A0A939LV32"/>
<feature type="compositionally biased region" description="Basic and acidic residues" evidence="1">
    <location>
        <begin position="326"/>
        <end position="336"/>
    </location>
</feature>
<dbReference type="Proteomes" id="UP000664398">
    <property type="component" value="Unassembled WGS sequence"/>
</dbReference>
<feature type="region of interest" description="Disordered" evidence="1">
    <location>
        <begin position="227"/>
        <end position="286"/>
    </location>
</feature>
<dbReference type="CDD" id="cd00198">
    <property type="entry name" value="vWFA"/>
    <property type="match status" value="1"/>
</dbReference>
<keyword evidence="4" id="KW-1185">Reference proteome</keyword>
<reference evidence="3" key="1">
    <citation type="submission" date="2021-03" db="EMBL/GenBank/DDBJ databases">
        <title>Leucobacter chromiisoli sp. nov., isolated from chromium-containing soil of chemical plant.</title>
        <authorList>
            <person name="Xu Z."/>
        </authorList>
    </citation>
    <scope>NUCLEOTIDE SEQUENCE</scope>
    <source>
        <strain evidence="3">A2</strain>
    </source>
</reference>
<feature type="region of interest" description="Disordered" evidence="1">
    <location>
        <begin position="326"/>
        <end position="345"/>
    </location>
</feature>
<evidence type="ECO:0000256" key="1">
    <source>
        <dbReference type="SAM" id="MobiDB-lite"/>
    </source>
</evidence>
<organism evidence="3 4">
    <name type="scientific">Leucobacter ruminantium</name>
    <dbReference type="NCBI Taxonomy" id="1289170"/>
    <lineage>
        <taxon>Bacteria</taxon>
        <taxon>Bacillati</taxon>
        <taxon>Actinomycetota</taxon>
        <taxon>Actinomycetes</taxon>
        <taxon>Micrococcales</taxon>
        <taxon>Microbacteriaceae</taxon>
        <taxon>Leucobacter</taxon>
    </lineage>
</organism>
<dbReference type="Gene3D" id="3.40.50.410">
    <property type="entry name" value="von Willebrand factor, type A domain"/>
    <property type="match status" value="1"/>
</dbReference>
<accession>A0A939LV32</accession>
<evidence type="ECO:0000259" key="2">
    <source>
        <dbReference type="PROSITE" id="PS50234"/>
    </source>
</evidence>
<dbReference type="EMBL" id="JAGDYL010000006">
    <property type="protein sequence ID" value="MBO1804646.1"/>
    <property type="molecule type" value="Genomic_DNA"/>
</dbReference>
<name>A0A939LV32_9MICO</name>
<proteinExistence type="predicted"/>
<dbReference type="SMART" id="SM00327">
    <property type="entry name" value="VWA"/>
    <property type="match status" value="1"/>
</dbReference>